<proteinExistence type="predicted"/>
<dbReference type="SUPFAM" id="SSF54928">
    <property type="entry name" value="RNA-binding domain, RBD"/>
    <property type="match status" value="1"/>
</dbReference>
<gene>
    <name evidence="5" type="ORF">WH47_10259</name>
</gene>
<evidence type="ECO:0000313" key="6">
    <source>
        <dbReference type="Proteomes" id="UP000053825"/>
    </source>
</evidence>
<dbReference type="Gene3D" id="3.30.70.330">
    <property type="match status" value="2"/>
</dbReference>
<organism evidence="5 6">
    <name type="scientific">Habropoda laboriosa</name>
    <dbReference type="NCBI Taxonomy" id="597456"/>
    <lineage>
        <taxon>Eukaryota</taxon>
        <taxon>Metazoa</taxon>
        <taxon>Ecdysozoa</taxon>
        <taxon>Arthropoda</taxon>
        <taxon>Hexapoda</taxon>
        <taxon>Insecta</taxon>
        <taxon>Pterygota</taxon>
        <taxon>Neoptera</taxon>
        <taxon>Endopterygota</taxon>
        <taxon>Hymenoptera</taxon>
        <taxon>Apocrita</taxon>
        <taxon>Aculeata</taxon>
        <taxon>Apoidea</taxon>
        <taxon>Anthophila</taxon>
        <taxon>Apidae</taxon>
        <taxon>Habropoda</taxon>
    </lineage>
</organism>
<dbReference type="AlphaFoldDB" id="A0A0L7R4I9"/>
<dbReference type="GO" id="GO:0003723">
    <property type="term" value="F:RNA binding"/>
    <property type="evidence" value="ECO:0007669"/>
    <property type="project" value="UniProtKB-UniRule"/>
</dbReference>
<dbReference type="STRING" id="597456.A0A0L7R4I9"/>
<evidence type="ECO:0000256" key="2">
    <source>
        <dbReference type="ARBA" id="ARBA00022884"/>
    </source>
</evidence>
<evidence type="ECO:0000313" key="5">
    <source>
        <dbReference type="EMBL" id="KOC65797.1"/>
    </source>
</evidence>
<evidence type="ECO:0000256" key="1">
    <source>
        <dbReference type="ARBA" id="ARBA00022737"/>
    </source>
</evidence>
<dbReference type="InterPro" id="IPR000504">
    <property type="entry name" value="RRM_dom"/>
</dbReference>
<dbReference type="InterPro" id="IPR012677">
    <property type="entry name" value="Nucleotide-bd_a/b_plait_sf"/>
</dbReference>
<dbReference type="InterPro" id="IPR035979">
    <property type="entry name" value="RBD_domain_sf"/>
</dbReference>
<reference evidence="5 6" key="1">
    <citation type="submission" date="2015-07" db="EMBL/GenBank/DDBJ databases">
        <title>The genome of Habropoda laboriosa.</title>
        <authorList>
            <person name="Pan H."/>
            <person name="Kapheim K."/>
        </authorList>
    </citation>
    <scope>NUCLEOTIDE SEQUENCE [LARGE SCALE GENOMIC DNA]</scope>
    <source>
        <strain evidence="5">0110345459</strain>
    </source>
</reference>
<feature type="domain" description="RRM" evidence="4">
    <location>
        <begin position="417"/>
        <end position="495"/>
    </location>
</feature>
<keyword evidence="1" id="KW-0677">Repeat</keyword>
<dbReference type="Pfam" id="PF00076">
    <property type="entry name" value="RRM_1"/>
    <property type="match status" value="2"/>
</dbReference>
<feature type="domain" description="RRM" evidence="4">
    <location>
        <begin position="42"/>
        <end position="122"/>
    </location>
</feature>
<dbReference type="FunFam" id="3.30.70.330:FF:000016">
    <property type="entry name" value="CUGBP Elav-like family member 1 isoform 2"/>
    <property type="match status" value="1"/>
</dbReference>
<keyword evidence="6" id="KW-1185">Reference proteome</keyword>
<dbReference type="OrthoDB" id="410044at2759"/>
<dbReference type="PROSITE" id="PS50102">
    <property type="entry name" value="RRM"/>
    <property type="match status" value="2"/>
</dbReference>
<sequence length="502" mass="53321">MAMKSRKQYSGPSLGSKSHYPAISQAYWAPQPQNTPYSVPERKLFVGMLSKKFTENDVRNMFSVYGTIEECSVLRDSTGKSKACAFVTFASKQYAINAIKALHHSQTMEGCSSPLVVKFADTQKEKDQKRMQQLQTNLWNMAGVNMTPHYLTVRTFSHPTSKSSIHENRVYLQNDTPALAPASLQLLQQLQATTSAATPVAAGAGASALSNVQHQLLLQQHLGLGAATPAHAAAPTVPSPPEINPANLQGLATLASLSNTAANAGVSPMSMQNLVTLAAMTGGNGNLQVSPNTLSGLANSTAAVLLGKTGNTGEKYGLIVSVVYFKGSTGGSLSPVTSLALNSLTGTPLNGLQDSLSNAYSSLQQYAALIGKTTVTVDKKELHRFPAFTAAAAAAAAAAQKAKFISTDKQIEGPEGCNLFIYHLPQDFSDTDLVSTFLPFGNVISAKVFIDKQTQLSKCFGFVSYDNAASAQAAIQAMNGFQIGMKRLKVQLKRSKDASKPY</sequence>
<dbReference type="SMART" id="SM00360">
    <property type="entry name" value="RRM"/>
    <property type="match status" value="2"/>
</dbReference>
<evidence type="ECO:0000256" key="3">
    <source>
        <dbReference type="PROSITE-ProRule" id="PRU00176"/>
    </source>
</evidence>
<evidence type="ECO:0000259" key="4">
    <source>
        <dbReference type="PROSITE" id="PS50102"/>
    </source>
</evidence>
<keyword evidence="2 3" id="KW-0694">RNA-binding</keyword>
<accession>A0A0L7R4I9</accession>
<dbReference type="PANTHER" id="PTHR24012">
    <property type="entry name" value="RNA BINDING PROTEIN"/>
    <property type="match status" value="1"/>
</dbReference>
<protein>
    <submittedName>
        <fullName evidence="5">CUGBP Elav-like family member 2</fullName>
    </submittedName>
</protein>
<name>A0A0L7R4I9_9HYME</name>
<dbReference type="Proteomes" id="UP000053825">
    <property type="component" value="Unassembled WGS sequence"/>
</dbReference>
<dbReference type="FunFam" id="3.30.70.330:FF:000015">
    <property type="entry name" value="CUGBP Elav-like family member 1 isoform 2"/>
    <property type="match status" value="1"/>
</dbReference>
<dbReference type="EMBL" id="KQ414657">
    <property type="protein sequence ID" value="KOC65797.1"/>
    <property type="molecule type" value="Genomic_DNA"/>
</dbReference>